<accession>A0AA39WRZ1</accession>
<keyword evidence="3" id="KW-1185">Reference proteome</keyword>
<dbReference type="AlphaFoldDB" id="A0AA39WRZ1"/>
<evidence type="ECO:0000313" key="3">
    <source>
        <dbReference type="Proteomes" id="UP001175000"/>
    </source>
</evidence>
<comment type="caution">
    <text evidence="2">The sequence shown here is derived from an EMBL/GenBank/DDBJ whole genome shotgun (WGS) entry which is preliminary data.</text>
</comment>
<dbReference type="Proteomes" id="UP001175000">
    <property type="component" value="Unassembled WGS sequence"/>
</dbReference>
<evidence type="ECO:0000313" key="2">
    <source>
        <dbReference type="EMBL" id="KAK0620500.1"/>
    </source>
</evidence>
<feature type="chain" id="PRO_5041220104" evidence="1">
    <location>
        <begin position="21"/>
        <end position="419"/>
    </location>
</feature>
<sequence length="419" mass="47182">MHFKKPLVAGLGLLSSTAWAGYDARSAEALYFYQAYRMDVEISSAMARARGDDPAVTKPWMIANGGGKNFVGSYNDPKDWPNGVEDTSRLGLNFHAFIQGTQRDGSQYGRIEARSRVTDPWNPTLANFADVKVGDRYTVRNNIARLNPDGGTLDWIDPVTNEGRNKNSERFSFTGFNPGKVLGQLNLHNGDHTSAGNYFDFDNMMGTVARRCAWLYQQDPVRGAPYMAQIQRSLDEARGARSLESKRYQIEGLERAFDNYNKENNLGTGTLAKSHIKSDTRTVNAPDSIFNGWRFREFSMRETRLYIKDKVKISQAHRTAITGLMIRIGEAFQTGQTIQGANYYGSFRGEEKTHAEVVNREFALSQAIERQMSQNGNPQGCDWGTPKYPGNNFVEPPGSILDRSLHEMFGQTWANRKRH</sequence>
<name>A0AA39WRZ1_9PEZI</name>
<dbReference type="EMBL" id="JAULSU010000004">
    <property type="protein sequence ID" value="KAK0620500.1"/>
    <property type="molecule type" value="Genomic_DNA"/>
</dbReference>
<proteinExistence type="predicted"/>
<reference evidence="2" key="1">
    <citation type="submission" date="2023-06" db="EMBL/GenBank/DDBJ databases">
        <title>Genome-scale phylogeny and comparative genomics of the fungal order Sordariales.</title>
        <authorList>
            <consortium name="Lawrence Berkeley National Laboratory"/>
            <person name="Hensen N."/>
            <person name="Bonometti L."/>
            <person name="Westerberg I."/>
            <person name="Brannstrom I.O."/>
            <person name="Guillou S."/>
            <person name="Cros-Aarteil S."/>
            <person name="Calhoun S."/>
            <person name="Haridas S."/>
            <person name="Kuo A."/>
            <person name="Mondo S."/>
            <person name="Pangilinan J."/>
            <person name="Riley R."/>
            <person name="Labutti K."/>
            <person name="Andreopoulos B."/>
            <person name="Lipzen A."/>
            <person name="Chen C."/>
            <person name="Yanf M."/>
            <person name="Daum C."/>
            <person name="Ng V."/>
            <person name="Clum A."/>
            <person name="Steindorff A."/>
            <person name="Ohm R."/>
            <person name="Martin F."/>
            <person name="Silar P."/>
            <person name="Natvig D."/>
            <person name="Lalanne C."/>
            <person name="Gautier V."/>
            <person name="Ament-Velasquez S.L."/>
            <person name="Kruys A."/>
            <person name="Hutchinson M.I."/>
            <person name="Powell A.J."/>
            <person name="Barry K."/>
            <person name="Miller A.N."/>
            <person name="Grigoriev I.V."/>
            <person name="Debuchy R."/>
            <person name="Gladieux P."/>
            <person name="Thoren M.H."/>
            <person name="Johannesson H."/>
        </authorList>
    </citation>
    <scope>NUCLEOTIDE SEQUENCE</scope>
    <source>
        <strain evidence="2">CBS 606.72</strain>
    </source>
</reference>
<organism evidence="2 3">
    <name type="scientific">Immersiella caudata</name>
    <dbReference type="NCBI Taxonomy" id="314043"/>
    <lineage>
        <taxon>Eukaryota</taxon>
        <taxon>Fungi</taxon>
        <taxon>Dikarya</taxon>
        <taxon>Ascomycota</taxon>
        <taxon>Pezizomycotina</taxon>
        <taxon>Sordariomycetes</taxon>
        <taxon>Sordariomycetidae</taxon>
        <taxon>Sordariales</taxon>
        <taxon>Lasiosphaeriaceae</taxon>
        <taxon>Immersiella</taxon>
    </lineage>
</organism>
<gene>
    <name evidence="2" type="ORF">B0T14DRAFT_497018</name>
</gene>
<protein>
    <submittedName>
        <fullName evidence="2">Uncharacterized protein</fullName>
    </submittedName>
</protein>
<keyword evidence="1" id="KW-0732">Signal</keyword>
<evidence type="ECO:0000256" key="1">
    <source>
        <dbReference type="SAM" id="SignalP"/>
    </source>
</evidence>
<feature type="signal peptide" evidence="1">
    <location>
        <begin position="1"/>
        <end position="20"/>
    </location>
</feature>